<dbReference type="GeneID" id="138929128"/>
<reference evidence="3 4" key="1">
    <citation type="submission" date="2025-05" db="UniProtKB">
        <authorList>
            <consortium name="RefSeq"/>
        </authorList>
    </citation>
    <scope>IDENTIFICATION</scope>
    <source>
        <strain evidence="3 4">14028-0561.14</strain>
        <tissue evidence="3 4">Whole fly</tissue>
    </source>
</reference>
<evidence type="ECO:0000313" key="5">
    <source>
        <dbReference type="RefSeq" id="XP_070144369.1"/>
    </source>
</evidence>
<evidence type="ECO:0000313" key="4">
    <source>
        <dbReference type="RefSeq" id="XP_070144368.1"/>
    </source>
</evidence>
<dbReference type="RefSeq" id="XP_070144369.1">
    <property type="nucleotide sequence ID" value="XM_070288268.1"/>
</dbReference>
<gene>
    <name evidence="3 4 5 6" type="primary">LOC138929128</name>
</gene>
<evidence type="ECO:0000313" key="2">
    <source>
        <dbReference type="Proteomes" id="UP001652661"/>
    </source>
</evidence>
<dbReference type="RefSeq" id="XP_070144367.1">
    <property type="nucleotide sequence ID" value="XM_070288266.1"/>
</dbReference>
<name>A0ABM4GNU5_DROKI</name>
<organism evidence="2 3">
    <name type="scientific">Drosophila kikkawai</name>
    <name type="common">Fruit fly</name>
    <dbReference type="NCBI Taxonomy" id="30033"/>
    <lineage>
        <taxon>Eukaryota</taxon>
        <taxon>Metazoa</taxon>
        <taxon>Ecdysozoa</taxon>
        <taxon>Arthropoda</taxon>
        <taxon>Hexapoda</taxon>
        <taxon>Insecta</taxon>
        <taxon>Pterygota</taxon>
        <taxon>Neoptera</taxon>
        <taxon>Endopterygota</taxon>
        <taxon>Diptera</taxon>
        <taxon>Brachycera</taxon>
        <taxon>Muscomorpha</taxon>
        <taxon>Ephydroidea</taxon>
        <taxon>Drosophilidae</taxon>
        <taxon>Drosophila</taxon>
        <taxon>Sophophora</taxon>
    </lineage>
</organism>
<evidence type="ECO:0000256" key="1">
    <source>
        <dbReference type="SAM" id="MobiDB-lite"/>
    </source>
</evidence>
<dbReference type="RefSeq" id="XP_070144368.1">
    <property type="nucleotide sequence ID" value="XM_070288267.1"/>
</dbReference>
<protein>
    <submittedName>
        <fullName evidence="3 4">Uncharacterized protein</fullName>
    </submittedName>
</protein>
<dbReference type="RefSeq" id="XP_070144370.1">
    <property type="nucleotide sequence ID" value="XM_070288269.1"/>
</dbReference>
<keyword evidence="2" id="KW-1185">Reference proteome</keyword>
<evidence type="ECO:0000313" key="3">
    <source>
        <dbReference type="RefSeq" id="XP_070144367.1"/>
    </source>
</evidence>
<sequence>MGVQSTFEGLGPNGVTLGYPDEQEEEQCIALPLKEDAAQSWVSQPPVGRKSAPGLGQAAIHAWAAAVVPSPVPPAPRQATFGEVTEVLLPPRDPRGRMPAHVKVASTNEDDDTVVVAPEAALNSNNEDEDDDTVVVAPEAGPSNNEDEGDDTVIVAPDAALVATRAAALIASTTTPGWSDFDWAAYNEEVARWKESLSTVVDYVGRKPVSGLGQAAVHAWLAAVVPSLVPSARRRVTFGIVTEVLIPPRGGQNHGHSDEDSLRIDPWVAKWEADLRAKARR</sequence>
<evidence type="ECO:0000313" key="6">
    <source>
        <dbReference type="RefSeq" id="XP_070144370.1"/>
    </source>
</evidence>
<feature type="region of interest" description="Disordered" evidence="1">
    <location>
        <begin position="1"/>
        <end position="23"/>
    </location>
</feature>
<accession>A0ABM4GNU5</accession>
<dbReference type="Proteomes" id="UP001652661">
    <property type="component" value="Chromosome X"/>
</dbReference>
<proteinExistence type="predicted"/>